<dbReference type="BioCyc" id="MHAE859194:G1GR7-1416-MONOMER"/>
<dbReference type="KEGG" id="mhf:MHF_1421"/>
<dbReference type="STRING" id="859194.MHF_1421"/>
<name>F6FGL7_MYCHI</name>
<dbReference type="HOGENOM" id="CLU_098620_3_0_14"/>
<sequence length="229" mass="24994">MNSIAKGAIGLGGVGTATGGGILANHLINSKEERNLSSKLKEDKFTLLNLDVSKQESDDSKWQTIFTSYATLTTDKANLKIGNLTLNSAGDKNAGIKQLKEVCSSLLNTQPESSDFDKNYQLASQWCVEPISVGSILQKRGITYLDTTGSENSKEWGEIAKEYEKIQTESKKPLSEVTWTQVASEDYSTNITAIKGACNTRKAKSSHQEGFLDALKEAQSWCSITSKNR</sequence>
<accession>F6FGL7</accession>
<protein>
    <submittedName>
        <fullName evidence="1">Uncharacterized protein</fullName>
    </submittedName>
</protein>
<dbReference type="EMBL" id="CP002808">
    <property type="protein sequence ID" value="AEG73655.1"/>
    <property type="molecule type" value="Genomic_DNA"/>
</dbReference>
<dbReference type="AlphaFoldDB" id="F6FGL7"/>
<proteinExistence type="predicted"/>
<reference key="2">
    <citation type="submission" date="2011-05" db="EMBL/GenBank/DDBJ databases">
        <title>The Genome of Mycoplasma haemofelis Strain Ohio2, a pathogenic hemoplasma of the cat.</title>
        <authorList>
            <person name="Santos A.P."/>
            <person name="Guimaraes A.M.S."/>
            <person name="SanMiguel P.J."/>
            <person name="Martin S.W."/>
            <person name="Messick J.B."/>
        </authorList>
    </citation>
    <scope>NUCLEOTIDE SEQUENCE</scope>
    <source>
        <strain>Ohio2</strain>
    </source>
</reference>
<reference evidence="1 2" key="1">
    <citation type="journal article" date="2011" name="J. Bacteriol.">
        <title>Complete genome sequences of two hemotropic Mycoplasmas, Mycoplasma haemofelis strain Ohio2 and Mycoplasma suis strain Illinois.</title>
        <authorList>
            <person name="Messick J.B."/>
            <person name="Santos A.P."/>
            <person name="Guimaraes A.M."/>
        </authorList>
    </citation>
    <scope>NUCLEOTIDE SEQUENCE [LARGE SCALE GENOMIC DNA]</scope>
    <source>
        <strain evidence="1 2">Ohio2</strain>
    </source>
</reference>
<evidence type="ECO:0000313" key="1">
    <source>
        <dbReference type="EMBL" id="AEG73655.1"/>
    </source>
</evidence>
<gene>
    <name evidence="1" type="ordered locus">MHF_1421</name>
</gene>
<dbReference type="Proteomes" id="UP000007952">
    <property type="component" value="Chromosome"/>
</dbReference>
<organism evidence="1 2">
    <name type="scientific">Mycoplasma haemofelis (strain Ohio2)</name>
    <dbReference type="NCBI Taxonomy" id="859194"/>
    <lineage>
        <taxon>Bacteria</taxon>
        <taxon>Bacillati</taxon>
        <taxon>Mycoplasmatota</taxon>
        <taxon>Mollicutes</taxon>
        <taxon>Mycoplasmataceae</taxon>
        <taxon>Mycoplasma</taxon>
    </lineage>
</organism>
<evidence type="ECO:0000313" key="2">
    <source>
        <dbReference type="Proteomes" id="UP000007952"/>
    </source>
</evidence>